<proteinExistence type="predicted"/>
<sequence>MPGRSLPSRLPRYYDRFRSPDAHHFAIDSQDPKDLFLGIATLYFGFTIRNAVWIVVSAALFHTRSIEEASLSSPSTKATLLEVVGISEKRKMIGNNRLRAVLLGYDEAVTQTLYLPLGLCAATIVESVFSEWQSVKKKHA</sequence>
<dbReference type="OrthoDB" id="2985014at2759"/>
<feature type="transmembrane region" description="Helical" evidence="1">
    <location>
        <begin position="35"/>
        <end position="61"/>
    </location>
</feature>
<dbReference type="Proteomes" id="UP000758603">
    <property type="component" value="Unassembled WGS sequence"/>
</dbReference>
<dbReference type="RefSeq" id="XP_045955862.1">
    <property type="nucleotide sequence ID" value="XM_046100320.1"/>
</dbReference>
<dbReference type="GeneID" id="70129212"/>
<protein>
    <submittedName>
        <fullName evidence="2">Uncharacterized protein</fullName>
    </submittedName>
</protein>
<organism evidence="2 3">
    <name type="scientific">Truncatella angustata</name>
    <dbReference type="NCBI Taxonomy" id="152316"/>
    <lineage>
        <taxon>Eukaryota</taxon>
        <taxon>Fungi</taxon>
        <taxon>Dikarya</taxon>
        <taxon>Ascomycota</taxon>
        <taxon>Pezizomycotina</taxon>
        <taxon>Sordariomycetes</taxon>
        <taxon>Xylariomycetidae</taxon>
        <taxon>Amphisphaeriales</taxon>
        <taxon>Sporocadaceae</taxon>
        <taxon>Truncatella</taxon>
    </lineage>
</organism>
<name>A0A9P8ZU60_9PEZI</name>
<keyword evidence="1" id="KW-0812">Transmembrane</keyword>
<evidence type="ECO:0000313" key="2">
    <source>
        <dbReference type="EMBL" id="KAH6651584.1"/>
    </source>
</evidence>
<dbReference type="EMBL" id="JAGPXC010000006">
    <property type="protein sequence ID" value="KAH6651584.1"/>
    <property type="molecule type" value="Genomic_DNA"/>
</dbReference>
<keyword evidence="1" id="KW-0472">Membrane</keyword>
<dbReference type="AlphaFoldDB" id="A0A9P8ZU60"/>
<evidence type="ECO:0000256" key="1">
    <source>
        <dbReference type="SAM" id="Phobius"/>
    </source>
</evidence>
<comment type="caution">
    <text evidence="2">The sequence shown here is derived from an EMBL/GenBank/DDBJ whole genome shotgun (WGS) entry which is preliminary data.</text>
</comment>
<gene>
    <name evidence="2" type="ORF">BKA67DRAFT_537450</name>
</gene>
<reference evidence="2" key="1">
    <citation type="journal article" date="2021" name="Nat. Commun.">
        <title>Genetic determinants of endophytism in the Arabidopsis root mycobiome.</title>
        <authorList>
            <person name="Mesny F."/>
            <person name="Miyauchi S."/>
            <person name="Thiergart T."/>
            <person name="Pickel B."/>
            <person name="Atanasova L."/>
            <person name="Karlsson M."/>
            <person name="Huettel B."/>
            <person name="Barry K.W."/>
            <person name="Haridas S."/>
            <person name="Chen C."/>
            <person name="Bauer D."/>
            <person name="Andreopoulos W."/>
            <person name="Pangilinan J."/>
            <person name="LaButti K."/>
            <person name="Riley R."/>
            <person name="Lipzen A."/>
            <person name="Clum A."/>
            <person name="Drula E."/>
            <person name="Henrissat B."/>
            <person name="Kohler A."/>
            <person name="Grigoriev I.V."/>
            <person name="Martin F.M."/>
            <person name="Hacquard S."/>
        </authorList>
    </citation>
    <scope>NUCLEOTIDE SEQUENCE</scope>
    <source>
        <strain evidence="2">MPI-SDFR-AT-0073</strain>
    </source>
</reference>
<keyword evidence="3" id="KW-1185">Reference proteome</keyword>
<evidence type="ECO:0000313" key="3">
    <source>
        <dbReference type="Proteomes" id="UP000758603"/>
    </source>
</evidence>
<keyword evidence="1" id="KW-1133">Transmembrane helix</keyword>
<accession>A0A9P8ZU60</accession>